<keyword evidence="2" id="KW-1185">Reference proteome</keyword>
<dbReference type="Proteomes" id="UP001302321">
    <property type="component" value="Unassembled WGS sequence"/>
</dbReference>
<dbReference type="Pfam" id="PF12311">
    <property type="entry name" value="DUF3632"/>
    <property type="match status" value="1"/>
</dbReference>
<reference evidence="1" key="1">
    <citation type="journal article" date="2023" name="Mol. Phylogenet. Evol.">
        <title>Genome-scale phylogeny and comparative genomics of the fungal order Sordariales.</title>
        <authorList>
            <person name="Hensen N."/>
            <person name="Bonometti L."/>
            <person name="Westerberg I."/>
            <person name="Brannstrom I.O."/>
            <person name="Guillou S."/>
            <person name="Cros-Aarteil S."/>
            <person name="Calhoun S."/>
            <person name="Haridas S."/>
            <person name="Kuo A."/>
            <person name="Mondo S."/>
            <person name="Pangilinan J."/>
            <person name="Riley R."/>
            <person name="LaButti K."/>
            <person name="Andreopoulos B."/>
            <person name="Lipzen A."/>
            <person name="Chen C."/>
            <person name="Yan M."/>
            <person name="Daum C."/>
            <person name="Ng V."/>
            <person name="Clum A."/>
            <person name="Steindorff A."/>
            <person name="Ohm R.A."/>
            <person name="Martin F."/>
            <person name="Silar P."/>
            <person name="Natvig D.O."/>
            <person name="Lalanne C."/>
            <person name="Gautier V."/>
            <person name="Ament-Velasquez S.L."/>
            <person name="Kruys A."/>
            <person name="Hutchinson M.I."/>
            <person name="Powell A.J."/>
            <person name="Barry K."/>
            <person name="Miller A.N."/>
            <person name="Grigoriev I.V."/>
            <person name="Debuchy R."/>
            <person name="Gladieux P."/>
            <person name="Hiltunen Thoren M."/>
            <person name="Johannesson H."/>
        </authorList>
    </citation>
    <scope>NUCLEOTIDE SEQUENCE</scope>
    <source>
        <strain evidence="1">CBS 892.96</strain>
    </source>
</reference>
<proteinExistence type="predicted"/>
<organism evidence="1 2">
    <name type="scientific">Triangularia setosa</name>
    <dbReference type="NCBI Taxonomy" id="2587417"/>
    <lineage>
        <taxon>Eukaryota</taxon>
        <taxon>Fungi</taxon>
        <taxon>Dikarya</taxon>
        <taxon>Ascomycota</taxon>
        <taxon>Pezizomycotina</taxon>
        <taxon>Sordariomycetes</taxon>
        <taxon>Sordariomycetidae</taxon>
        <taxon>Sordariales</taxon>
        <taxon>Podosporaceae</taxon>
        <taxon>Triangularia</taxon>
    </lineage>
</organism>
<protein>
    <submittedName>
        <fullName evidence="1">Uncharacterized protein</fullName>
    </submittedName>
</protein>
<dbReference type="InterPro" id="IPR053204">
    <property type="entry name" value="Oxopyrrolidines_Biosynth-assoc"/>
</dbReference>
<accession>A0AAN7A4B5</accession>
<dbReference type="AlphaFoldDB" id="A0AAN7A4B5"/>
<dbReference type="PANTHER" id="PTHR38797">
    <property type="entry name" value="NUCLEAR PORE COMPLEX PROTEIN NUP85-RELATED"/>
    <property type="match status" value="1"/>
</dbReference>
<dbReference type="PANTHER" id="PTHR38797:SF4">
    <property type="entry name" value="NUCLEAR PORE COMPLEX PROTEIN NUP85"/>
    <property type="match status" value="1"/>
</dbReference>
<dbReference type="EMBL" id="MU866398">
    <property type="protein sequence ID" value="KAK4172719.1"/>
    <property type="molecule type" value="Genomic_DNA"/>
</dbReference>
<reference evidence="1" key="2">
    <citation type="submission" date="2023-05" db="EMBL/GenBank/DDBJ databases">
        <authorList>
            <consortium name="Lawrence Berkeley National Laboratory"/>
            <person name="Steindorff A."/>
            <person name="Hensen N."/>
            <person name="Bonometti L."/>
            <person name="Westerberg I."/>
            <person name="Brannstrom I.O."/>
            <person name="Guillou S."/>
            <person name="Cros-Aarteil S."/>
            <person name="Calhoun S."/>
            <person name="Haridas S."/>
            <person name="Kuo A."/>
            <person name="Mondo S."/>
            <person name="Pangilinan J."/>
            <person name="Riley R."/>
            <person name="Labutti K."/>
            <person name="Andreopoulos B."/>
            <person name="Lipzen A."/>
            <person name="Chen C."/>
            <person name="Yanf M."/>
            <person name="Daum C."/>
            <person name="Ng V."/>
            <person name="Clum A."/>
            <person name="Ohm R."/>
            <person name="Martin F."/>
            <person name="Silar P."/>
            <person name="Natvig D."/>
            <person name="Lalanne C."/>
            <person name="Gautier V."/>
            <person name="Ament-Velasquez S.L."/>
            <person name="Kruys A."/>
            <person name="Hutchinson M.I."/>
            <person name="Powell A.J."/>
            <person name="Barry K."/>
            <person name="Miller A.N."/>
            <person name="Grigoriev I.V."/>
            <person name="Debuchy R."/>
            <person name="Gladieux P."/>
            <person name="Thoren M.H."/>
            <person name="Johannesson H."/>
        </authorList>
    </citation>
    <scope>NUCLEOTIDE SEQUENCE</scope>
    <source>
        <strain evidence="1">CBS 892.96</strain>
    </source>
</reference>
<comment type="caution">
    <text evidence="1">The sequence shown here is derived from an EMBL/GenBank/DDBJ whole genome shotgun (WGS) entry which is preliminary data.</text>
</comment>
<evidence type="ECO:0000313" key="1">
    <source>
        <dbReference type="EMBL" id="KAK4172719.1"/>
    </source>
</evidence>
<gene>
    <name evidence="1" type="ORF">QBC36DRAFT_337220</name>
</gene>
<sequence length="310" mass="34164">MSTTNPPGQDLDSLLASALEPLTKPPSTTATLNNTFTTAVQKFNNLAKQQHEQNKPGEILEGFLWSAWHAVFDAAGKTPVDQQEGLVQFLLELKKHDATVTTKDSGGKEAEVVLDSGHNSKLWKDLPIFGWVARERWNSVSAFAPDSKIGRAEQDGLVGLLARLTGEVAKDINLEKTTGYTHGDFSLYGLWSLREVFEASEEGEGSIYIAADGGLVQGADAQLASRGVNQASFWIIFAGEYLWRLSQANKELDDRTGVPGKHFAERKWTGFNKERWAVWKRGFEKAQDWVVGEEAKEGVKAAVEVMAKLE</sequence>
<name>A0AAN7A4B5_9PEZI</name>
<dbReference type="InterPro" id="IPR022085">
    <property type="entry name" value="OpdG"/>
</dbReference>
<evidence type="ECO:0000313" key="2">
    <source>
        <dbReference type="Proteomes" id="UP001302321"/>
    </source>
</evidence>